<dbReference type="InterPro" id="IPR018800">
    <property type="entry name" value="PRCC"/>
</dbReference>
<dbReference type="PANTHER" id="PTHR13621">
    <property type="entry name" value="PROLINE-RICH PROTEIN PRCC"/>
    <property type="match status" value="1"/>
</dbReference>
<feature type="compositionally biased region" description="Polar residues" evidence="1">
    <location>
        <begin position="180"/>
        <end position="191"/>
    </location>
</feature>
<organism evidence="2">
    <name type="scientific">Timema douglasi</name>
    <name type="common">Walking stick</name>
    <dbReference type="NCBI Taxonomy" id="61478"/>
    <lineage>
        <taxon>Eukaryota</taxon>
        <taxon>Metazoa</taxon>
        <taxon>Ecdysozoa</taxon>
        <taxon>Arthropoda</taxon>
        <taxon>Hexapoda</taxon>
        <taxon>Insecta</taxon>
        <taxon>Pterygota</taxon>
        <taxon>Neoptera</taxon>
        <taxon>Polyneoptera</taxon>
        <taxon>Phasmatodea</taxon>
        <taxon>Timematodea</taxon>
        <taxon>Timematoidea</taxon>
        <taxon>Timematidae</taxon>
        <taxon>Timema</taxon>
    </lineage>
</organism>
<protein>
    <submittedName>
        <fullName evidence="2">Uncharacterized protein</fullName>
    </submittedName>
</protein>
<evidence type="ECO:0000256" key="1">
    <source>
        <dbReference type="SAM" id="MobiDB-lite"/>
    </source>
</evidence>
<name>A0A7R8VQK5_TIMDO</name>
<dbReference type="AlphaFoldDB" id="A0A7R8VQK5"/>
<proteinExistence type="predicted"/>
<dbReference type="PANTHER" id="PTHR13621:SF2">
    <property type="entry name" value="PROLINE-RICH PROTEIN PRCC"/>
    <property type="match status" value="1"/>
</dbReference>
<dbReference type="GO" id="GO:0005634">
    <property type="term" value="C:nucleus"/>
    <property type="evidence" value="ECO:0007669"/>
    <property type="project" value="TreeGrafter"/>
</dbReference>
<feature type="compositionally biased region" description="Polar residues" evidence="1">
    <location>
        <begin position="36"/>
        <end position="59"/>
    </location>
</feature>
<dbReference type="EMBL" id="OA568735">
    <property type="protein sequence ID" value="CAD7201843.1"/>
    <property type="molecule type" value="Genomic_DNA"/>
</dbReference>
<gene>
    <name evidence="2" type="ORF">TDIB3V08_LOCUS8034</name>
</gene>
<dbReference type="Pfam" id="PF10253">
    <property type="entry name" value="PRCC"/>
    <property type="match status" value="1"/>
</dbReference>
<feature type="region of interest" description="Disordered" evidence="1">
    <location>
        <begin position="172"/>
        <end position="192"/>
    </location>
</feature>
<accession>A0A7R8VQK5</accession>
<sequence length="559" mass="61070">MLKESLTMSLVAYDSSDESDDSGNENGTKDGGESTLLDSSTKKTNSSFLSDFQETSNDQGGVDRNDVDESLLLKLPTTLHSVTEKPIIDFDIKGKKGLFSTLPPPKMKNIDQLNAAIEGETPRMLNKHQINKKETVKITLPALSQKSSGLFALLPAPKHMTVKEAKRNLVPNAVSKKPTKTSNLSPSTPKPKTTAALINYVDSGDDSDENNDGNFFSLNDDSAPKTAHLLLNATSCSNETLIHSGTDTLLSTGVEDSTDNVAIDQPSTFCSELHPNTLSNSNEEWQHQSLSSTEMKDDILLDEEAETRRTKTLHKLDDLRALNCLQRAALKLISHSIPHDEGDEDEVFLGFDNIVEVLAPSPDGSGEDGDISSTPYDTAPDVDLQRLCGRRATRGKQAMQIIDVSGDAIMPDPNEWLTKQLTEEQQQKIHSHSHRKNEGPTTQQRRKHQITYLAFQVINVGGHQKEQIPGPVLPADRGERRGEANKLQTTGSNTWAGPPCACADRGERKPTRIPGTPMSSCNLPPRMSGSYPSDKILSYGEGSIMAIRFGSMSTSRLLN</sequence>
<feature type="region of interest" description="Disordered" evidence="1">
    <location>
        <begin position="360"/>
        <end position="380"/>
    </location>
</feature>
<feature type="region of interest" description="Disordered" evidence="1">
    <location>
        <begin position="1"/>
        <end position="63"/>
    </location>
</feature>
<reference evidence="2" key="1">
    <citation type="submission" date="2020-11" db="EMBL/GenBank/DDBJ databases">
        <authorList>
            <person name="Tran Van P."/>
        </authorList>
    </citation>
    <scope>NUCLEOTIDE SEQUENCE</scope>
</reference>
<evidence type="ECO:0000313" key="2">
    <source>
        <dbReference type="EMBL" id="CAD7201843.1"/>
    </source>
</evidence>
<feature type="region of interest" description="Disordered" evidence="1">
    <location>
        <begin position="422"/>
        <end position="443"/>
    </location>
</feature>